<dbReference type="Proteomes" id="UP001243375">
    <property type="component" value="Unassembled WGS sequence"/>
</dbReference>
<evidence type="ECO:0000313" key="1">
    <source>
        <dbReference type="EMBL" id="KAJ9113993.1"/>
    </source>
</evidence>
<proteinExistence type="predicted"/>
<organism evidence="1 2">
    <name type="scientific">Naganishia vaughanmartiniae</name>
    <dbReference type="NCBI Taxonomy" id="1424756"/>
    <lineage>
        <taxon>Eukaryota</taxon>
        <taxon>Fungi</taxon>
        <taxon>Dikarya</taxon>
        <taxon>Basidiomycota</taxon>
        <taxon>Agaricomycotina</taxon>
        <taxon>Tremellomycetes</taxon>
        <taxon>Filobasidiales</taxon>
        <taxon>Filobasidiaceae</taxon>
        <taxon>Naganishia</taxon>
    </lineage>
</organism>
<evidence type="ECO:0000313" key="2">
    <source>
        <dbReference type="Proteomes" id="UP001243375"/>
    </source>
</evidence>
<sequence>MSKPFNWTPSDLTRTGNESSGQDSETAQEIWSKCSPGNTHPSIEALITCVAVVPGQKGQLLDEPPVPDGTRVAPPPTRHQWLNDGHLPETEKSMQKPSSSWLRGLQLTEFEFTPIH</sequence>
<accession>A0ACC2WQE1</accession>
<reference evidence="1" key="1">
    <citation type="submission" date="2023-04" db="EMBL/GenBank/DDBJ databases">
        <title>Draft Genome sequencing of Naganishia species isolated from polar environments using Oxford Nanopore Technology.</title>
        <authorList>
            <person name="Leo P."/>
            <person name="Venkateswaran K."/>
        </authorList>
    </citation>
    <scope>NUCLEOTIDE SEQUENCE</scope>
    <source>
        <strain evidence="1">MNA-CCFEE 5425</strain>
    </source>
</reference>
<comment type="caution">
    <text evidence="1">The sequence shown here is derived from an EMBL/GenBank/DDBJ whole genome shotgun (WGS) entry which is preliminary data.</text>
</comment>
<protein>
    <submittedName>
        <fullName evidence="1">Uncharacterized protein</fullName>
    </submittedName>
</protein>
<keyword evidence="2" id="KW-1185">Reference proteome</keyword>
<gene>
    <name evidence="1" type="ORF">QFC22_005811</name>
</gene>
<dbReference type="EMBL" id="JASBWU010000020">
    <property type="protein sequence ID" value="KAJ9113993.1"/>
    <property type="molecule type" value="Genomic_DNA"/>
</dbReference>
<name>A0ACC2WQE1_9TREE</name>